<keyword evidence="2" id="KW-0808">Transferase</keyword>
<dbReference type="RefSeq" id="WP_144908423.1">
    <property type="nucleotide sequence ID" value="NZ_VLLI01000001.1"/>
</dbReference>
<dbReference type="InterPro" id="IPR029068">
    <property type="entry name" value="Glyas_Bleomycin-R_OHBP_Dase"/>
</dbReference>
<evidence type="ECO:0000313" key="2">
    <source>
        <dbReference type="EMBL" id="TWJ04306.1"/>
    </source>
</evidence>
<dbReference type="GO" id="GO:0032259">
    <property type="term" value="P:methylation"/>
    <property type="evidence" value="ECO:0007669"/>
    <property type="project" value="UniProtKB-KW"/>
</dbReference>
<comment type="caution">
    <text evidence="2">The sequence shown here is derived from an EMBL/GenBank/DDBJ whole genome shotgun (WGS) entry which is preliminary data.</text>
</comment>
<dbReference type="PANTHER" id="PTHR33990">
    <property type="entry name" value="PROTEIN YJDN-RELATED"/>
    <property type="match status" value="1"/>
</dbReference>
<reference evidence="2 3" key="1">
    <citation type="submission" date="2019-07" db="EMBL/GenBank/DDBJ databases">
        <title>Genomic Encyclopedia of Archaeal and Bacterial Type Strains, Phase II (KMG-II): from individual species to whole genera.</title>
        <authorList>
            <person name="Goeker M."/>
        </authorList>
    </citation>
    <scope>NUCLEOTIDE SEQUENCE [LARGE SCALE GENOMIC DNA]</scope>
    <source>
        <strain evidence="2 3">ATCC BAA-1854</strain>
    </source>
</reference>
<evidence type="ECO:0000313" key="3">
    <source>
        <dbReference type="Proteomes" id="UP000317010"/>
    </source>
</evidence>
<dbReference type="SUPFAM" id="SSF54593">
    <property type="entry name" value="Glyoxalase/Bleomycin resistance protein/Dihydroxybiphenyl dioxygenase"/>
    <property type="match status" value="1"/>
</dbReference>
<dbReference type="PANTHER" id="PTHR33990:SF2">
    <property type="entry name" value="PHNB-LIKE DOMAIN-CONTAINING PROTEIN"/>
    <property type="match status" value="1"/>
</dbReference>
<protein>
    <submittedName>
        <fullName evidence="2">Putative 3-demethylubiquinone-9 3-methyltransferase (Glyoxalase superfamily)</fullName>
    </submittedName>
</protein>
<dbReference type="InterPro" id="IPR009725">
    <property type="entry name" value="3_dmu_93_MTrfase"/>
</dbReference>
<dbReference type="Gene3D" id="3.10.180.10">
    <property type="entry name" value="2,3-Dihydroxybiphenyl 1,2-Dioxygenase, domain 1"/>
    <property type="match status" value="1"/>
</dbReference>
<accession>A0A562UET8</accession>
<dbReference type="EMBL" id="VLLI01000001">
    <property type="protein sequence ID" value="TWJ04306.1"/>
    <property type="molecule type" value="Genomic_DNA"/>
</dbReference>
<dbReference type="OrthoDB" id="9806473at2"/>
<gene>
    <name evidence="2" type="ORF">JN11_00014</name>
</gene>
<dbReference type="CDD" id="cd06588">
    <property type="entry name" value="PhnB_like"/>
    <property type="match status" value="1"/>
</dbReference>
<dbReference type="Proteomes" id="UP000317010">
    <property type="component" value="Unassembled WGS sequence"/>
</dbReference>
<sequence length="165" mass="18449">MATTIANSTQMITPFLWFDGKVEEAINFYTSVFPNSEIINTHRLPGDVPGRTGKVLTGTFKLNGVEFMILDGGPIFKFNESISFFVKCETQQEVDHLWNTLTADGGKESQCGWLKDKYGVSWQIVPNALGKLMGDPDPRRAQNVMQAMMKMGKLNIAELQAARDR</sequence>
<keyword evidence="2" id="KW-0830">Ubiquinone</keyword>
<keyword evidence="3" id="KW-1185">Reference proteome</keyword>
<dbReference type="InterPro" id="IPR028973">
    <property type="entry name" value="PhnB-like"/>
</dbReference>
<organism evidence="2 3">
    <name type="scientific">Mucilaginibacter frigoritolerans</name>
    <dbReference type="NCBI Taxonomy" id="652788"/>
    <lineage>
        <taxon>Bacteria</taxon>
        <taxon>Pseudomonadati</taxon>
        <taxon>Bacteroidota</taxon>
        <taxon>Sphingobacteriia</taxon>
        <taxon>Sphingobacteriales</taxon>
        <taxon>Sphingobacteriaceae</taxon>
        <taxon>Mucilaginibacter</taxon>
    </lineage>
</organism>
<feature type="domain" description="PhnB-like" evidence="1">
    <location>
        <begin position="11"/>
        <end position="125"/>
    </location>
</feature>
<dbReference type="Pfam" id="PF06983">
    <property type="entry name" value="3-dmu-9_3-mt"/>
    <property type="match status" value="1"/>
</dbReference>
<dbReference type="AlphaFoldDB" id="A0A562UET8"/>
<dbReference type="PIRSF" id="PIRSF021700">
    <property type="entry name" value="3_dmu_93_MTrfase"/>
    <property type="match status" value="1"/>
</dbReference>
<proteinExistence type="predicted"/>
<keyword evidence="2" id="KW-0489">Methyltransferase</keyword>
<dbReference type="GO" id="GO:0008168">
    <property type="term" value="F:methyltransferase activity"/>
    <property type="evidence" value="ECO:0007669"/>
    <property type="project" value="UniProtKB-KW"/>
</dbReference>
<name>A0A562UET8_9SPHI</name>
<evidence type="ECO:0000259" key="1">
    <source>
        <dbReference type="Pfam" id="PF06983"/>
    </source>
</evidence>